<dbReference type="Proteomes" id="UP000268372">
    <property type="component" value="Unassembled WGS sequence"/>
</dbReference>
<evidence type="ECO:0000313" key="2">
    <source>
        <dbReference type="Proteomes" id="UP000268372"/>
    </source>
</evidence>
<organism evidence="1 2">
    <name type="scientific">Paenimyroides viscosum</name>
    <dbReference type="NCBI Taxonomy" id="2488729"/>
    <lineage>
        <taxon>Bacteria</taxon>
        <taxon>Pseudomonadati</taxon>
        <taxon>Bacteroidota</taxon>
        <taxon>Flavobacteriia</taxon>
        <taxon>Flavobacteriales</taxon>
        <taxon>Flavobacteriaceae</taxon>
        <taxon>Paenimyroides</taxon>
    </lineage>
</organism>
<name>A0A3P1B490_9FLAO</name>
<comment type="caution">
    <text evidence="1">The sequence shown here is derived from an EMBL/GenBank/DDBJ whole genome shotgun (WGS) entry which is preliminary data.</text>
</comment>
<protein>
    <submittedName>
        <fullName evidence="1">DUF3822 family protein</fullName>
    </submittedName>
</protein>
<evidence type="ECO:0000313" key="1">
    <source>
        <dbReference type="EMBL" id="RRA95512.1"/>
    </source>
</evidence>
<dbReference type="CDD" id="cd24013">
    <property type="entry name" value="ASKHA_ATPase_BT3980-like"/>
    <property type="match status" value="1"/>
</dbReference>
<dbReference type="Gene3D" id="3.30.420.260">
    <property type="match status" value="1"/>
</dbReference>
<reference evidence="1 2" key="1">
    <citation type="submission" date="2018-11" db="EMBL/GenBank/DDBJ databases">
        <title>Flavobacterium sp. nov., YIM 102796 draft genome.</title>
        <authorList>
            <person name="Li G."/>
            <person name="Jiang Y."/>
        </authorList>
    </citation>
    <scope>NUCLEOTIDE SEQUENCE [LARGE SCALE GENOMIC DNA]</scope>
    <source>
        <strain evidence="1 2">YIM 102796</strain>
    </source>
</reference>
<dbReference type="Pfam" id="PF12864">
    <property type="entry name" value="DUF3822"/>
    <property type="match status" value="1"/>
</dbReference>
<dbReference type="RefSeq" id="WP_124898839.1">
    <property type="nucleotide sequence ID" value="NZ_RQTJ01000008.1"/>
</dbReference>
<dbReference type="AlphaFoldDB" id="A0A3P1B490"/>
<sequence>MNLIHLMIMLNESFQKLYIQVSLQNFSYCVKNQVNNQVIQFKSFALDPYKTIEQQLDVFFDKEEALQAGFQDVLVLHDNNLNTFVPTALFDKTSLGSYLQYNTKVFPTDYFDFDSLTQQQMENIYVPYVAFNNYFLDVFGSFNFQHINTSLVQHFINKSANNNSVEFFVHVAENHFEIVLLQNKKLLLFNSYEYQTQEDFIYYILFVFEQLQLNTQTQIVKLYGNISPESDLYQIVYKFIRNVEIANLQTIAQTLSVTTEQVQQHYILLNA</sequence>
<dbReference type="Gene3D" id="3.30.420.250">
    <property type="match status" value="1"/>
</dbReference>
<dbReference type="OrthoDB" id="658622at2"/>
<gene>
    <name evidence="1" type="ORF">EG242_05160</name>
</gene>
<dbReference type="EMBL" id="RQTJ01000008">
    <property type="protein sequence ID" value="RRA95512.1"/>
    <property type="molecule type" value="Genomic_DNA"/>
</dbReference>
<accession>A0A3P1B490</accession>
<dbReference type="InterPro" id="IPR024213">
    <property type="entry name" value="DUF3822"/>
</dbReference>
<proteinExistence type="predicted"/>
<keyword evidence="2" id="KW-1185">Reference proteome</keyword>